<dbReference type="SUPFAM" id="SSF56059">
    <property type="entry name" value="Glutathione synthetase ATP-binding domain-like"/>
    <property type="match status" value="1"/>
</dbReference>
<dbReference type="Proteomes" id="UP001213771">
    <property type="component" value="Unassembled WGS sequence"/>
</dbReference>
<evidence type="ECO:0000313" key="1">
    <source>
        <dbReference type="EMBL" id="MDD9781398.1"/>
    </source>
</evidence>
<accession>A0ABD4WME8</accession>
<dbReference type="AlphaFoldDB" id="A0ABD4WME8"/>
<dbReference type="EMBL" id="JARAOX010000109">
    <property type="protein sequence ID" value="MDD9781398.1"/>
    <property type="molecule type" value="Genomic_DNA"/>
</dbReference>
<protein>
    <submittedName>
        <fullName evidence="1">YheC/YheD family protein</fullName>
    </submittedName>
</protein>
<name>A0ABD4WME8_PRIMG</name>
<dbReference type="Pfam" id="PF14398">
    <property type="entry name" value="ATPgrasp_YheCD"/>
    <property type="match status" value="1"/>
</dbReference>
<reference evidence="1 2" key="1">
    <citation type="submission" date="2023-02" db="EMBL/GenBank/DDBJ databases">
        <authorList>
            <person name="Olszewska D."/>
        </authorList>
    </citation>
    <scope>NUCLEOTIDE SEQUENCE [LARGE SCALE GENOMIC DNA]</scope>
    <source>
        <strain evidence="1 2">FDU301</strain>
    </source>
</reference>
<sequence>MIINQNKHENPVIGICVSKLKPVFQRLVEKRLERYANDITVIKFYIDDLDFKSRKIKGIALEKKEEKIYEKQGVFPLPSVIYLQCHVEPKIVRKIEGLIGCKVFNNFIFDKWECWEILRKDDALCPYLPYTQKLEHKTNLQHLLSAYKDIFLKPVDHRHGHGSRGVFRVKRKEGLLIEVTYREKESMQRKSFESYEKFQDWISPKLSKTYIIQQSIQTITWYQKATDIRLNMNKNSQGQWEVSLLLLRVASNDSHITQKVLTAQPIKNLTKMFPGNKNIDKVRIEEILVNIGFKICRSLDKSGHHMADLGIDLGIDENGYVWIFEVNSLPRPLKGVLDHSLIRPIEYSAYLALE</sequence>
<evidence type="ECO:0000313" key="2">
    <source>
        <dbReference type="Proteomes" id="UP001213771"/>
    </source>
</evidence>
<organism evidence="1 2">
    <name type="scientific">Priestia megaterium</name>
    <name type="common">Bacillus megaterium</name>
    <dbReference type="NCBI Taxonomy" id="1404"/>
    <lineage>
        <taxon>Bacteria</taxon>
        <taxon>Bacillati</taxon>
        <taxon>Bacillota</taxon>
        <taxon>Bacilli</taxon>
        <taxon>Bacillales</taxon>
        <taxon>Bacillaceae</taxon>
        <taxon>Priestia</taxon>
    </lineage>
</organism>
<proteinExistence type="predicted"/>
<dbReference type="InterPro" id="IPR026838">
    <property type="entry name" value="YheC/D"/>
</dbReference>
<gene>
    <name evidence="1" type="ORF">PVE99_03070</name>
</gene>
<comment type="caution">
    <text evidence="1">The sequence shown here is derived from an EMBL/GenBank/DDBJ whole genome shotgun (WGS) entry which is preliminary data.</text>
</comment>
<dbReference type="RefSeq" id="WP_098548236.1">
    <property type="nucleotide sequence ID" value="NZ_JARAOX010000109.1"/>
</dbReference>